<dbReference type="PANTHER" id="PTHR24099">
    <property type="entry name" value="E3 UBIQUITIN-PROTEIN LIGASE TRIM36-RELATED"/>
    <property type="match status" value="1"/>
</dbReference>
<protein>
    <submittedName>
        <fullName evidence="2">Uncharacterized protein</fullName>
    </submittedName>
</protein>
<dbReference type="InterPro" id="IPR050617">
    <property type="entry name" value="E3_ligase_FN3/SPRY"/>
</dbReference>
<dbReference type="PANTHER" id="PTHR24099:SF7">
    <property type="entry name" value="CARDIOMYOPATHY-ASSOCIATED PROTEIN 5"/>
    <property type="match status" value="1"/>
</dbReference>
<proteinExistence type="predicted"/>
<dbReference type="STRING" id="623744.A0A553NIE9"/>
<dbReference type="AlphaFoldDB" id="A0A553NIE9"/>
<feature type="region of interest" description="Disordered" evidence="1">
    <location>
        <begin position="539"/>
        <end position="570"/>
    </location>
</feature>
<feature type="compositionally biased region" description="Basic and acidic residues" evidence="1">
    <location>
        <begin position="413"/>
        <end position="426"/>
    </location>
</feature>
<evidence type="ECO:0000256" key="1">
    <source>
        <dbReference type="SAM" id="MobiDB-lite"/>
    </source>
</evidence>
<dbReference type="GO" id="GO:0005737">
    <property type="term" value="C:cytoplasm"/>
    <property type="evidence" value="ECO:0007669"/>
    <property type="project" value="TreeGrafter"/>
</dbReference>
<name>A0A553NIE9_9TELE</name>
<feature type="region of interest" description="Disordered" evidence="1">
    <location>
        <begin position="403"/>
        <end position="426"/>
    </location>
</feature>
<accession>A0A553NIE9</accession>
<evidence type="ECO:0000313" key="2">
    <source>
        <dbReference type="EMBL" id="TRY65179.1"/>
    </source>
</evidence>
<keyword evidence="3" id="KW-1185">Reference proteome</keyword>
<evidence type="ECO:0000313" key="3">
    <source>
        <dbReference type="Proteomes" id="UP000316079"/>
    </source>
</evidence>
<gene>
    <name evidence="2" type="ORF">DNTS_009419</name>
</gene>
<comment type="caution">
    <text evidence="2">The sequence shown here is derived from an EMBL/GenBank/DDBJ whole genome shotgun (WGS) entry which is preliminary data.</text>
</comment>
<feature type="region of interest" description="Disordered" evidence="1">
    <location>
        <begin position="624"/>
        <end position="644"/>
    </location>
</feature>
<dbReference type="OrthoDB" id="408541at2759"/>
<feature type="region of interest" description="Disordered" evidence="1">
    <location>
        <begin position="465"/>
        <end position="484"/>
    </location>
</feature>
<dbReference type="Proteomes" id="UP000316079">
    <property type="component" value="Unassembled WGS sequence"/>
</dbReference>
<feature type="compositionally biased region" description="Basic and acidic residues" evidence="1">
    <location>
        <begin position="554"/>
        <end position="570"/>
    </location>
</feature>
<feature type="region of interest" description="Disordered" evidence="1">
    <location>
        <begin position="693"/>
        <end position="716"/>
    </location>
</feature>
<organism evidence="2 3">
    <name type="scientific">Danionella cerebrum</name>
    <dbReference type="NCBI Taxonomy" id="2873325"/>
    <lineage>
        <taxon>Eukaryota</taxon>
        <taxon>Metazoa</taxon>
        <taxon>Chordata</taxon>
        <taxon>Craniata</taxon>
        <taxon>Vertebrata</taxon>
        <taxon>Euteleostomi</taxon>
        <taxon>Actinopterygii</taxon>
        <taxon>Neopterygii</taxon>
        <taxon>Teleostei</taxon>
        <taxon>Ostariophysi</taxon>
        <taxon>Cypriniformes</taxon>
        <taxon>Danionidae</taxon>
        <taxon>Danioninae</taxon>
        <taxon>Danionella</taxon>
    </lineage>
</organism>
<reference evidence="2 3" key="1">
    <citation type="journal article" date="2019" name="Sci. Data">
        <title>Hybrid genome assembly and annotation of Danionella translucida.</title>
        <authorList>
            <person name="Kadobianskyi M."/>
            <person name="Schulze L."/>
            <person name="Schuelke M."/>
            <person name="Judkewitz B."/>
        </authorList>
    </citation>
    <scope>NUCLEOTIDE SEQUENCE [LARGE SCALE GENOMIC DNA]</scope>
    <source>
        <strain evidence="2 3">Bolton</strain>
    </source>
</reference>
<dbReference type="EMBL" id="SRMA01026939">
    <property type="protein sequence ID" value="TRY65179.1"/>
    <property type="molecule type" value="Genomic_DNA"/>
</dbReference>
<feature type="compositionally biased region" description="Basic and acidic residues" evidence="1">
    <location>
        <begin position="694"/>
        <end position="713"/>
    </location>
</feature>
<sequence length="810" mass="91283">MCCGFQTLAAAQKCLEMFSRGRRTLHGDDPRRLDMLLVDASHQLSNPVPLHKQLARRALQLSENTRIIPVAYPILLLALLHSDLMEMLLAHGEDGGNQLMILKSEPDHRHLCGSQLSLRPSVSRIIFIISVRRHRTEIMEIMQMLSLEEQTDAGEEELRDELEDLSTRLAHKFTEPSMRALVEAGGEEPKLQYLMMDQSFSMVTLQNQNSTITWETARTHAHTPVHTHTLPVAPASAGKILFIMDEEMMSRRKRKKERSAPEQVSLEILAAAERPAMVEVALPNTCTIEGGEERREHTGEETLFSLVSEGSEILNIIAPHGISMMDEEESRGLEDQLFYLEQKNTEFSEINLTPQPEGAELITKDHAEAVISSMLPQPLLTPTGPRQSRGAVSSEDYFEKFTLLDSQAPSGTEPKEPKHETTEKIPEELEEDRVHASEAELIPGISSGESLLDLSGEHLDDVFYGEIDPGASSPSAGDRRREFSRSSVKHSGEVLFSREDSILTPIYLPEGSGKIIDQSLLEEPQALAFLYSDLYSEATGSRKAPEQEDDGDNGSERSFHSQQSDREDRGYLEKFALRVETYGAESDPRIEEHPGEPLRFTAFPELCEDRGVVMEEVTDFFRDSASSSPREFLEMNREDEEEEEEVFRIPRVSFREDTQPLVEQEELDEEEFLPVEISEQCPAWEENLPSTRSLWEEDQRKPPPPEQAQKEMQPRVQCKAKPYLDLSALTPAENQEKRSGAGEAAIEMLSDEAGSAGGINPFTLNQVLSRLLESSWNSCHLEPELTRGDINPCPPWERLPQTLMMVHELL</sequence>